<dbReference type="STRING" id="79929.MTBMA_c09970"/>
<dbReference type="EMBL" id="CP001710">
    <property type="protein sequence ID" value="ADL58592.1"/>
    <property type="molecule type" value="Genomic_DNA"/>
</dbReference>
<dbReference type="KEGG" id="mmg:MTBMA_c09970"/>
<keyword evidence="2" id="KW-1185">Reference proteome</keyword>
<proteinExistence type="predicted"/>
<dbReference type="HOGENOM" id="CLU_1425111_0_0_2"/>
<name>D9PWJ4_METTM</name>
<organism evidence="1 2">
    <name type="scientific">Methanothermobacter marburgensis (strain ATCC BAA-927 / DSM 2133 / JCM 14651 / NBRC 100331 / OCM 82 / Marburg)</name>
    <name type="common">Methanobacterium thermoautotrophicum</name>
    <dbReference type="NCBI Taxonomy" id="79929"/>
    <lineage>
        <taxon>Archaea</taxon>
        <taxon>Methanobacteriati</taxon>
        <taxon>Methanobacteriota</taxon>
        <taxon>Methanomada group</taxon>
        <taxon>Methanobacteria</taxon>
        <taxon>Methanobacteriales</taxon>
        <taxon>Methanobacteriaceae</taxon>
        <taxon>Methanothermobacter</taxon>
    </lineage>
</organism>
<evidence type="ECO:0000313" key="1">
    <source>
        <dbReference type="EMBL" id="ADL58592.1"/>
    </source>
</evidence>
<protein>
    <submittedName>
        <fullName evidence="1">Uncharacterized protein</fullName>
    </submittedName>
</protein>
<accession>D9PWJ4</accession>
<evidence type="ECO:0000313" key="2">
    <source>
        <dbReference type="Proteomes" id="UP000000345"/>
    </source>
</evidence>
<gene>
    <name evidence="1" type="ordered locus">MTBMA_c09970</name>
</gene>
<reference key="1">
    <citation type="submission" date="2009-08" db="EMBL/GenBank/DDBJ databases">
        <title>The genome sequence of Methanothermobacter marburgensis.</title>
        <authorList>
            <person name="Kaster A."/>
            <person name="Seedorf H."/>
            <person name="Goenrich M."/>
            <person name="Wiezer A."/>
            <person name="Liesegang H."/>
            <person name="Thauer R."/>
            <person name="Gottschalk G."/>
        </authorList>
    </citation>
    <scope>NUCLEOTIDE SEQUENCE</scope>
    <source>
        <strain>Marburg</strain>
    </source>
</reference>
<dbReference type="PaxDb" id="79929-MTBMA_c09970"/>
<dbReference type="Proteomes" id="UP000000345">
    <property type="component" value="Chromosome"/>
</dbReference>
<reference evidence="1 2" key="2">
    <citation type="journal article" date="2010" name="J. Bacteriol.">
        <title>Complete genome sequence of Methanothermobacter marburgensis, a methanoarchaeon model organism.</title>
        <authorList>
            <person name="Liesegang H."/>
            <person name="Kaster A.K."/>
            <person name="Wiezer A."/>
            <person name="Goenrich M."/>
            <person name="Wollherr A."/>
            <person name="Seedorf H."/>
            <person name="Gottschalk G."/>
            <person name="Thauer R.K."/>
        </authorList>
    </citation>
    <scope>NUCLEOTIDE SEQUENCE [LARGE SCALE GENOMIC DNA]</scope>
    <source>
        <strain evidence="2">ATCC BAA-927 / DSM 2133 / JCM 14651 / NBRC 100331 / OCM 82 / Marburg</strain>
    </source>
</reference>
<dbReference type="AlphaFoldDB" id="D9PWJ4"/>
<dbReference type="GeneID" id="9704705"/>
<sequence>MFLRLAELDNEKKQAIMERYLRHIEEIWFRDEYITVFNTLYEAVFLEKLPELMDRFVREAIEERYHEPHRSFMWWIYEKKRDYLRDSISVDKEYFIVISKAFQEPGWLDVDMVFEFVDPLEAEYEFTVNVMGTVVDKLTEFADNTFEDFMEKIEPDIYVLHMEDDILQEIYLNRDMINIELDDELKFICV</sequence>
<dbReference type="GeneID" id="43708116"/>
<dbReference type="RefSeq" id="WP_013295815.1">
    <property type="nucleotide sequence ID" value="NC_014408.1"/>
</dbReference>